<sequence>MALVTVQRSPTPSATSSPCASEADSGEEECRSQPRSISESFLTVKGAALFLPRGNGSSTPRINNRRNKHAGDLQQHLQAMFILLRPEDNIRLAVRLESTYQNRTRYMVVVSTNGRQDTEESIVLGMDFSSNDRYLGRLLQPLDSPLQHRSPAPKWPSNILKEGWGSLEAWCSSETQTLGCQT</sequence>
<feature type="compositionally biased region" description="Low complexity" evidence="1">
    <location>
        <begin position="9"/>
        <end position="21"/>
    </location>
</feature>
<organism evidence="3 4">
    <name type="scientific">Chelonoidis abingdonii</name>
    <name type="common">Abingdon island giant tortoise</name>
    <name type="synonym">Testudo abingdonii</name>
    <dbReference type="NCBI Taxonomy" id="106734"/>
    <lineage>
        <taxon>Eukaryota</taxon>
        <taxon>Metazoa</taxon>
        <taxon>Chordata</taxon>
        <taxon>Craniata</taxon>
        <taxon>Vertebrata</taxon>
        <taxon>Euteleostomi</taxon>
        <taxon>Archelosauria</taxon>
        <taxon>Testudinata</taxon>
        <taxon>Testudines</taxon>
        <taxon>Cryptodira</taxon>
        <taxon>Durocryptodira</taxon>
        <taxon>Testudinoidea</taxon>
        <taxon>Testudinidae</taxon>
        <taxon>Chelonoidis</taxon>
    </lineage>
</organism>
<dbReference type="InterPro" id="IPR043588">
    <property type="entry name" value="SSH-N"/>
</dbReference>
<dbReference type="AlphaFoldDB" id="A0A8C0IR51"/>
<dbReference type="PANTHER" id="PTHR45864">
    <property type="entry name" value="SLINGSHOT PROTEIN PHOSPHATASE HOMOLOG"/>
    <property type="match status" value="1"/>
</dbReference>
<reference evidence="3" key="2">
    <citation type="submission" date="2025-09" db="UniProtKB">
        <authorList>
            <consortium name="Ensembl"/>
        </authorList>
    </citation>
    <scope>IDENTIFICATION</scope>
</reference>
<gene>
    <name evidence="3" type="primary">SSH2</name>
</gene>
<dbReference type="GO" id="GO:0030837">
    <property type="term" value="P:negative regulation of actin filament polymerization"/>
    <property type="evidence" value="ECO:0007669"/>
    <property type="project" value="InterPro"/>
</dbReference>
<reference evidence="3" key="1">
    <citation type="submission" date="2025-08" db="UniProtKB">
        <authorList>
            <consortium name="Ensembl"/>
        </authorList>
    </citation>
    <scope>IDENTIFICATION</scope>
</reference>
<evidence type="ECO:0000259" key="2">
    <source>
        <dbReference type="Pfam" id="PF23040"/>
    </source>
</evidence>
<dbReference type="Proteomes" id="UP000694404">
    <property type="component" value="Unplaced"/>
</dbReference>
<accession>A0A8C0IR51</accession>
<dbReference type="GeneTree" id="ENSGT00940000157430"/>
<dbReference type="Ensembl" id="ENSCABT00000014579.1">
    <property type="protein sequence ID" value="ENSCABP00000013290.1"/>
    <property type="gene ID" value="ENSCABG00000009959.1"/>
</dbReference>
<keyword evidence="4" id="KW-1185">Reference proteome</keyword>
<name>A0A8C0IR51_CHEAB</name>
<evidence type="ECO:0000313" key="4">
    <source>
        <dbReference type="Proteomes" id="UP000694404"/>
    </source>
</evidence>
<feature type="domain" description="Slingshot N-terminal" evidence="2">
    <location>
        <begin position="76"/>
        <end position="132"/>
    </location>
</feature>
<evidence type="ECO:0000313" key="3">
    <source>
        <dbReference type="Ensembl" id="ENSCABP00000013290.1"/>
    </source>
</evidence>
<proteinExistence type="predicted"/>
<dbReference type="Pfam" id="PF23040">
    <property type="entry name" value="PH_SSH1-like_1st"/>
    <property type="match status" value="1"/>
</dbReference>
<evidence type="ECO:0000256" key="1">
    <source>
        <dbReference type="SAM" id="MobiDB-lite"/>
    </source>
</evidence>
<dbReference type="GO" id="GO:0003779">
    <property type="term" value="F:actin binding"/>
    <property type="evidence" value="ECO:0007669"/>
    <property type="project" value="InterPro"/>
</dbReference>
<dbReference type="PANTHER" id="PTHR45864:SF3">
    <property type="entry name" value="PROTEIN PHOSPHATASE SLINGSHOT HOMOLOG 2"/>
    <property type="match status" value="1"/>
</dbReference>
<feature type="region of interest" description="Disordered" evidence="1">
    <location>
        <begin position="1"/>
        <end position="36"/>
    </location>
</feature>
<protein>
    <submittedName>
        <fullName evidence="3">Slingshot protein phosphatase 2</fullName>
    </submittedName>
</protein>
<dbReference type="InterPro" id="IPR043587">
    <property type="entry name" value="Phosphatase_SSH-like"/>
</dbReference>
<dbReference type="GO" id="GO:0016791">
    <property type="term" value="F:phosphatase activity"/>
    <property type="evidence" value="ECO:0007669"/>
    <property type="project" value="InterPro"/>
</dbReference>